<dbReference type="AlphaFoldDB" id="A0A4R7J7I6"/>
<dbReference type="Proteomes" id="UP000295371">
    <property type="component" value="Unassembled WGS sequence"/>
</dbReference>
<dbReference type="SMART" id="SM00885">
    <property type="entry name" value="D5_N"/>
    <property type="match status" value="1"/>
</dbReference>
<evidence type="ECO:0000256" key="1">
    <source>
        <dbReference type="ARBA" id="ARBA00022741"/>
    </source>
</evidence>
<reference evidence="6 7" key="1">
    <citation type="submission" date="2019-03" db="EMBL/GenBank/DDBJ databases">
        <title>Genomic Encyclopedia of Archaeal and Bacterial Type Strains, Phase II (KMG-II): from individual species to whole genera.</title>
        <authorList>
            <person name="Goeker M."/>
        </authorList>
    </citation>
    <scope>NUCLEOTIDE SEQUENCE [LARGE SCALE GENOMIC DNA]</scope>
    <source>
        <strain evidence="6 7">DSM 24323</strain>
    </source>
</reference>
<protein>
    <submittedName>
        <fullName evidence="6">Putative DNA primase/helicase</fullName>
    </submittedName>
</protein>
<dbReference type="InterPro" id="IPR051620">
    <property type="entry name" value="ORF904-like_C"/>
</dbReference>
<evidence type="ECO:0000313" key="6">
    <source>
        <dbReference type="EMBL" id="TDT33412.1"/>
    </source>
</evidence>
<proteinExistence type="predicted"/>
<evidence type="ECO:0000256" key="4">
    <source>
        <dbReference type="SAM" id="MobiDB-lite"/>
    </source>
</evidence>
<dbReference type="Pfam" id="PF19263">
    <property type="entry name" value="DUF5906"/>
    <property type="match status" value="1"/>
</dbReference>
<accession>A0A4R7J7I6</accession>
<dbReference type="RefSeq" id="WP_133753933.1">
    <property type="nucleotide sequence ID" value="NZ_SOAW01000001.1"/>
</dbReference>
<organism evidence="6 7">
    <name type="scientific">Naumannella halotolerans</name>
    <dbReference type="NCBI Taxonomy" id="993414"/>
    <lineage>
        <taxon>Bacteria</taxon>
        <taxon>Bacillati</taxon>
        <taxon>Actinomycetota</taxon>
        <taxon>Actinomycetes</taxon>
        <taxon>Propionibacteriales</taxon>
        <taxon>Propionibacteriaceae</taxon>
        <taxon>Naumannella</taxon>
    </lineage>
</organism>
<keyword evidence="3" id="KW-0067">ATP-binding</keyword>
<keyword evidence="6" id="KW-0347">Helicase</keyword>
<comment type="caution">
    <text evidence="6">The sequence shown here is derived from an EMBL/GenBank/DDBJ whole genome shotgun (WGS) entry which is preliminary data.</text>
</comment>
<feature type="compositionally biased region" description="Polar residues" evidence="4">
    <location>
        <begin position="502"/>
        <end position="512"/>
    </location>
</feature>
<evidence type="ECO:0000313" key="7">
    <source>
        <dbReference type="Proteomes" id="UP000295371"/>
    </source>
</evidence>
<keyword evidence="1" id="KW-0547">Nucleotide-binding</keyword>
<dbReference type="PANTHER" id="PTHR35372">
    <property type="entry name" value="ATP BINDING PROTEIN-RELATED"/>
    <property type="match status" value="1"/>
</dbReference>
<dbReference type="PROSITE" id="PS51206">
    <property type="entry name" value="SF3_HELICASE_1"/>
    <property type="match status" value="1"/>
</dbReference>
<feature type="region of interest" description="Disordered" evidence="4">
    <location>
        <begin position="1"/>
        <end position="22"/>
    </location>
</feature>
<dbReference type="Pfam" id="PF08706">
    <property type="entry name" value="D5_N"/>
    <property type="match status" value="1"/>
</dbReference>
<dbReference type="GO" id="GO:0005524">
    <property type="term" value="F:ATP binding"/>
    <property type="evidence" value="ECO:0007669"/>
    <property type="project" value="UniProtKB-KW"/>
</dbReference>
<dbReference type="NCBIfam" id="TIGR01613">
    <property type="entry name" value="primase_Cterm"/>
    <property type="match status" value="1"/>
</dbReference>
<dbReference type="EMBL" id="SOAW01000001">
    <property type="protein sequence ID" value="TDT33412.1"/>
    <property type="molecule type" value="Genomic_DNA"/>
</dbReference>
<dbReference type="InterPro" id="IPR014015">
    <property type="entry name" value="Helicase_SF3_DNA-vir"/>
</dbReference>
<name>A0A4R7J7I6_9ACTN</name>
<feature type="domain" description="SF3 helicase" evidence="5">
    <location>
        <begin position="184"/>
        <end position="361"/>
    </location>
</feature>
<dbReference type="InterPro" id="IPR014818">
    <property type="entry name" value="Phage/plasmid_primase_P4_C"/>
</dbReference>
<evidence type="ECO:0000256" key="2">
    <source>
        <dbReference type="ARBA" id="ARBA00022801"/>
    </source>
</evidence>
<dbReference type="InterPro" id="IPR027417">
    <property type="entry name" value="P-loop_NTPase"/>
</dbReference>
<dbReference type="GO" id="GO:0016787">
    <property type="term" value="F:hydrolase activity"/>
    <property type="evidence" value="ECO:0007669"/>
    <property type="project" value="UniProtKB-KW"/>
</dbReference>
<dbReference type="InterPro" id="IPR045455">
    <property type="entry name" value="NrS-1_pol-like_helicase"/>
</dbReference>
<gene>
    <name evidence="6" type="ORF">CLV29_1024</name>
</gene>
<keyword evidence="7" id="KW-1185">Reference proteome</keyword>
<sequence length="525" mass="57485">MSEQESRPTQAGGAAPEEFADSRAQISIAEQRTILLDDARKHRKHVRAAHEFAAQWLGKLLYVVGIGWHHWDGKRWAEDKGGTRAKAAAMETLKAMWGLALGDKDLASDVMACSTASGVRGVLELAGSLEGMCAAAADMDADPYLLNCANGTLDLHGLELRPHDPDDRITKVTRAAYVPGARSELWEDFLEQVLPDDHVRSYLARFFGVGLVGKVLEHVFPIATGTGRNGKGVAYTSVLHALGDYGGVADPALMEVVKSNPNAPSPAFFDLRGRRMVVLSETDTKIRLSASVLKRLTGGDPIKARALRKDPIEFLPSHSFLMVTNHLPELPSKVADPAVWSRVRAVPFNVVIPPDEQDPRLPEKLELAADAILTWMVAGLGEYWERGLDEPEAVQERTSEYAEGQDDVRRFVAEQCETGGIGDTTTVLHEAYKDWCTAEGIYRRDQLGRSAFADALARLDYPSVKERRGMVHQGLNVLREALTVSKEPMVELPPGQRPAAVPQQSPKPQTSVWDEVADAPGIMLL</sequence>
<keyword evidence="2" id="KW-0378">Hydrolase</keyword>
<dbReference type="PANTHER" id="PTHR35372:SF2">
    <property type="entry name" value="SF3 HELICASE DOMAIN-CONTAINING PROTEIN"/>
    <property type="match status" value="1"/>
</dbReference>
<evidence type="ECO:0000256" key="3">
    <source>
        <dbReference type="ARBA" id="ARBA00022840"/>
    </source>
</evidence>
<evidence type="ECO:0000259" key="5">
    <source>
        <dbReference type="PROSITE" id="PS51206"/>
    </source>
</evidence>
<dbReference type="Gene3D" id="3.40.50.300">
    <property type="entry name" value="P-loop containing nucleotide triphosphate hydrolases"/>
    <property type="match status" value="1"/>
</dbReference>
<feature type="region of interest" description="Disordered" evidence="4">
    <location>
        <begin position="491"/>
        <end position="512"/>
    </location>
</feature>
<dbReference type="OrthoDB" id="9763644at2"/>
<dbReference type="GO" id="GO:0004386">
    <property type="term" value="F:helicase activity"/>
    <property type="evidence" value="ECO:0007669"/>
    <property type="project" value="UniProtKB-KW"/>
</dbReference>
<dbReference type="InterPro" id="IPR006500">
    <property type="entry name" value="Helicase_put_C_phage/plasmid"/>
</dbReference>